<organism evidence="1 2">
    <name type="scientific">Rhizobium mongolense</name>
    <dbReference type="NCBI Taxonomy" id="57676"/>
    <lineage>
        <taxon>Bacteria</taxon>
        <taxon>Pseudomonadati</taxon>
        <taxon>Pseudomonadota</taxon>
        <taxon>Alphaproteobacteria</taxon>
        <taxon>Hyphomicrobiales</taxon>
        <taxon>Rhizobiaceae</taxon>
        <taxon>Rhizobium/Agrobacterium group</taxon>
        <taxon>Rhizobium</taxon>
    </lineage>
</organism>
<evidence type="ECO:0000313" key="2">
    <source>
        <dbReference type="Proteomes" id="UP000533641"/>
    </source>
</evidence>
<gene>
    <name evidence="1" type="ORF">GGE12_000087</name>
</gene>
<dbReference type="InterPro" id="IPR006311">
    <property type="entry name" value="TAT_signal"/>
</dbReference>
<evidence type="ECO:0000313" key="1">
    <source>
        <dbReference type="EMBL" id="MBB4272345.1"/>
    </source>
</evidence>
<accession>A0A7W6WC20</accession>
<dbReference type="Proteomes" id="UP000533641">
    <property type="component" value="Unassembled WGS sequence"/>
</dbReference>
<proteinExistence type="predicted"/>
<dbReference type="PROSITE" id="PS51318">
    <property type="entry name" value="TAT"/>
    <property type="match status" value="1"/>
</dbReference>
<comment type="caution">
    <text evidence="1">The sequence shown here is derived from an EMBL/GenBank/DDBJ whole genome shotgun (WGS) entry which is preliminary data.</text>
</comment>
<dbReference type="RefSeq" id="WP_183922178.1">
    <property type="nucleotide sequence ID" value="NZ_JACIGM010000001.1"/>
</dbReference>
<name>A0A7W6WC20_9HYPH</name>
<reference evidence="1 2" key="1">
    <citation type="submission" date="2020-08" db="EMBL/GenBank/DDBJ databases">
        <title>Genomic Encyclopedia of Type Strains, Phase IV (KMG-V): Genome sequencing to study the core and pangenomes of soil and plant-associated prokaryotes.</title>
        <authorList>
            <person name="Whitman W."/>
        </authorList>
    </citation>
    <scope>NUCLEOTIDE SEQUENCE [LARGE SCALE GENOMIC DNA]</scope>
    <source>
        <strain evidence="1 2">SEMIA 402</strain>
    </source>
</reference>
<sequence>MPNTIPAAGEAMPKITRRNALGLMAAVTIPPTVVAAAPIANATVADPLIEAINAYRAGIADFNQNAPEDDEGANAYGEISWLPPFKALENWTAPATTRDGAMAALRLAVDEDEVGDSPLVGTMMRAALAYLEQEGRL</sequence>
<protein>
    <submittedName>
        <fullName evidence="1">Uncharacterized protein</fullName>
    </submittedName>
</protein>
<dbReference type="AlphaFoldDB" id="A0A7W6WC20"/>
<dbReference type="EMBL" id="JACIGM010000001">
    <property type="protein sequence ID" value="MBB4272345.1"/>
    <property type="molecule type" value="Genomic_DNA"/>
</dbReference>